<dbReference type="PROSITE" id="PS51257">
    <property type="entry name" value="PROKAR_LIPOPROTEIN"/>
    <property type="match status" value="1"/>
</dbReference>
<keyword evidence="5" id="KW-1185">Reference proteome</keyword>
<feature type="chain" id="PRO_5042192152" description="Membrane-associated protein" evidence="3">
    <location>
        <begin position="23"/>
        <end position="173"/>
    </location>
</feature>
<proteinExistence type="predicted"/>
<keyword evidence="3" id="KW-0732">Signal</keyword>
<comment type="caution">
    <text evidence="4">The sequence shown here is derived from an EMBL/GenBank/DDBJ whole genome shotgun (WGS) entry which is preliminary data.</text>
</comment>
<evidence type="ECO:0000256" key="2">
    <source>
        <dbReference type="SAM" id="Phobius"/>
    </source>
</evidence>
<dbReference type="Proteomes" id="UP001215280">
    <property type="component" value="Unassembled WGS sequence"/>
</dbReference>
<evidence type="ECO:0000313" key="5">
    <source>
        <dbReference type="Proteomes" id="UP001215280"/>
    </source>
</evidence>
<keyword evidence="2" id="KW-1133">Transmembrane helix</keyword>
<feature type="region of interest" description="Disordered" evidence="1">
    <location>
        <begin position="148"/>
        <end position="173"/>
    </location>
</feature>
<evidence type="ECO:0000256" key="1">
    <source>
        <dbReference type="SAM" id="MobiDB-lite"/>
    </source>
</evidence>
<feature type="compositionally biased region" description="Basic and acidic residues" evidence="1">
    <location>
        <begin position="148"/>
        <end position="164"/>
    </location>
</feature>
<dbReference type="EMBL" id="JARJLG010000163">
    <property type="protein sequence ID" value="KAJ7734177.1"/>
    <property type="molecule type" value="Genomic_DNA"/>
</dbReference>
<evidence type="ECO:0000256" key="3">
    <source>
        <dbReference type="SAM" id="SignalP"/>
    </source>
</evidence>
<sequence length="173" mass="18235">MQMKVLPIVCAVAFSFVSCVAAQASYYSGTSTYSATGSGAVTATAVASVPQSSSSSSSGGGGEVPQGPIIAGSTVAAVFVVAVLIFFGLRYRRARRMSKLTPVVAVVNGPDTSARCDDLERQLRVLREQVVQLEGQQLTYSGVLYSHEKDEGERGDKADRKSMVKEALPTYAD</sequence>
<evidence type="ECO:0000313" key="4">
    <source>
        <dbReference type="EMBL" id="KAJ7734177.1"/>
    </source>
</evidence>
<evidence type="ECO:0008006" key="6">
    <source>
        <dbReference type="Google" id="ProtNLM"/>
    </source>
</evidence>
<protein>
    <recommendedName>
        <fullName evidence="6">Membrane-associated protein</fullName>
    </recommendedName>
</protein>
<name>A0AAD7I3D3_9AGAR</name>
<organism evidence="4 5">
    <name type="scientific">Mycena maculata</name>
    <dbReference type="NCBI Taxonomy" id="230809"/>
    <lineage>
        <taxon>Eukaryota</taxon>
        <taxon>Fungi</taxon>
        <taxon>Dikarya</taxon>
        <taxon>Basidiomycota</taxon>
        <taxon>Agaricomycotina</taxon>
        <taxon>Agaricomycetes</taxon>
        <taxon>Agaricomycetidae</taxon>
        <taxon>Agaricales</taxon>
        <taxon>Marasmiineae</taxon>
        <taxon>Mycenaceae</taxon>
        <taxon>Mycena</taxon>
    </lineage>
</organism>
<feature type="transmembrane region" description="Helical" evidence="2">
    <location>
        <begin position="69"/>
        <end position="89"/>
    </location>
</feature>
<accession>A0AAD7I3D3</accession>
<keyword evidence="2" id="KW-0812">Transmembrane</keyword>
<dbReference type="AlphaFoldDB" id="A0AAD7I3D3"/>
<keyword evidence="2" id="KW-0472">Membrane</keyword>
<feature type="signal peptide" evidence="3">
    <location>
        <begin position="1"/>
        <end position="22"/>
    </location>
</feature>
<gene>
    <name evidence="4" type="ORF">DFH07DRAFT_844989</name>
</gene>
<reference evidence="4" key="1">
    <citation type="submission" date="2023-03" db="EMBL/GenBank/DDBJ databases">
        <title>Massive genome expansion in bonnet fungi (Mycena s.s.) driven by repeated elements and novel gene families across ecological guilds.</title>
        <authorList>
            <consortium name="Lawrence Berkeley National Laboratory"/>
            <person name="Harder C.B."/>
            <person name="Miyauchi S."/>
            <person name="Viragh M."/>
            <person name="Kuo A."/>
            <person name="Thoen E."/>
            <person name="Andreopoulos B."/>
            <person name="Lu D."/>
            <person name="Skrede I."/>
            <person name="Drula E."/>
            <person name="Henrissat B."/>
            <person name="Morin E."/>
            <person name="Kohler A."/>
            <person name="Barry K."/>
            <person name="LaButti K."/>
            <person name="Morin E."/>
            <person name="Salamov A."/>
            <person name="Lipzen A."/>
            <person name="Mereny Z."/>
            <person name="Hegedus B."/>
            <person name="Baldrian P."/>
            <person name="Stursova M."/>
            <person name="Weitz H."/>
            <person name="Taylor A."/>
            <person name="Grigoriev I.V."/>
            <person name="Nagy L.G."/>
            <person name="Martin F."/>
            <person name="Kauserud H."/>
        </authorList>
    </citation>
    <scope>NUCLEOTIDE SEQUENCE</scope>
    <source>
        <strain evidence="4">CBHHK188m</strain>
    </source>
</reference>